<dbReference type="Proteomes" id="UP000823123">
    <property type="component" value="Unassembled WGS sequence"/>
</dbReference>
<sequence>MKKNKYSLKILLIFVLALFVFSPSKNIFAQTEITLEENKDNNEQKKLNINKKDENSSESDKNKQEEKKKETTKDSSSEKDIVQNRQFITLEAETGKEFVLVVDYYKNKKEVKFLTELNEDDLKTLIKVQNAESNFSSKLKESKENTEETTKKTEEKKETTKDNKTEEKKKTSKSKDKPNILSYIVLVVLLASLGVVIYFKKFKKN</sequence>
<dbReference type="RefSeq" id="WP_201276030.1">
    <property type="nucleotide sequence ID" value="NZ_JACVDA010000031.1"/>
</dbReference>
<evidence type="ECO:0000256" key="2">
    <source>
        <dbReference type="SAM" id="Phobius"/>
    </source>
</evidence>
<keyword evidence="3" id="KW-0732">Signal</keyword>
<keyword evidence="2" id="KW-0472">Membrane</keyword>
<evidence type="ECO:0000256" key="1">
    <source>
        <dbReference type="SAM" id="MobiDB-lite"/>
    </source>
</evidence>
<keyword evidence="2" id="KW-1133">Transmembrane helix</keyword>
<feature type="chain" id="PRO_5046148483" evidence="3">
    <location>
        <begin position="30"/>
        <end position="205"/>
    </location>
</feature>
<evidence type="ECO:0000313" key="6">
    <source>
        <dbReference type="Proteomes" id="UP000823123"/>
    </source>
</evidence>
<organism evidence="5 6">
    <name type="scientific">Parvimonas parva</name>
    <dbReference type="NCBI Taxonomy" id="2769485"/>
    <lineage>
        <taxon>Bacteria</taxon>
        <taxon>Bacillati</taxon>
        <taxon>Bacillota</taxon>
        <taxon>Tissierellia</taxon>
        <taxon>Tissierellales</taxon>
        <taxon>Peptoniphilaceae</taxon>
        <taxon>Parvimonas</taxon>
    </lineage>
</organism>
<feature type="region of interest" description="Disordered" evidence="1">
    <location>
        <begin position="39"/>
        <end position="78"/>
    </location>
</feature>
<dbReference type="InterPro" id="IPR025376">
    <property type="entry name" value="CD1107-like_dom"/>
</dbReference>
<comment type="caution">
    <text evidence="5">The sequence shown here is derived from an EMBL/GenBank/DDBJ whole genome shotgun (WGS) entry which is preliminary data.</text>
</comment>
<dbReference type="Pfam" id="PF14283">
    <property type="entry name" value="CD1107-like"/>
    <property type="match status" value="1"/>
</dbReference>
<accession>A0ABS1CAS2</accession>
<proteinExistence type="predicted"/>
<reference evidence="5 6" key="1">
    <citation type="submission" date="2020-09" db="EMBL/GenBank/DDBJ databases">
        <title>Parvimonas S3374 sp. nov.</title>
        <authorList>
            <person name="Buhl M."/>
        </authorList>
    </citation>
    <scope>NUCLEOTIDE SEQUENCE [LARGE SCALE GENOMIC DNA]</scope>
    <source>
        <strain evidence="5 6">S3374</strain>
    </source>
</reference>
<feature type="domain" description="Mobile element protein CD1107-like" evidence="4">
    <location>
        <begin position="81"/>
        <end position="204"/>
    </location>
</feature>
<keyword evidence="6" id="KW-1185">Reference proteome</keyword>
<feature type="signal peptide" evidence="3">
    <location>
        <begin position="1"/>
        <end position="29"/>
    </location>
</feature>
<evidence type="ECO:0000256" key="3">
    <source>
        <dbReference type="SAM" id="SignalP"/>
    </source>
</evidence>
<dbReference type="EMBL" id="JACVDA010000031">
    <property type="protein sequence ID" value="MBK1469212.1"/>
    <property type="molecule type" value="Genomic_DNA"/>
</dbReference>
<name>A0ABS1CAS2_9FIRM</name>
<protein>
    <submittedName>
        <fullName evidence="5">DUF4366 domain-containing protein</fullName>
    </submittedName>
</protein>
<feature type="transmembrane region" description="Helical" evidence="2">
    <location>
        <begin position="180"/>
        <end position="199"/>
    </location>
</feature>
<keyword evidence="2" id="KW-0812">Transmembrane</keyword>
<evidence type="ECO:0000259" key="4">
    <source>
        <dbReference type="Pfam" id="PF14283"/>
    </source>
</evidence>
<feature type="region of interest" description="Disordered" evidence="1">
    <location>
        <begin position="136"/>
        <end position="175"/>
    </location>
</feature>
<feature type="compositionally biased region" description="Basic and acidic residues" evidence="1">
    <location>
        <begin position="138"/>
        <end position="175"/>
    </location>
</feature>
<evidence type="ECO:0000313" key="5">
    <source>
        <dbReference type="EMBL" id="MBK1469212.1"/>
    </source>
</evidence>
<gene>
    <name evidence="5" type="ORF">IBJ83_07910</name>
</gene>